<evidence type="ECO:0008006" key="3">
    <source>
        <dbReference type="Google" id="ProtNLM"/>
    </source>
</evidence>
<name>A0A6L6XJA4_9FIRM</name>
<dbReference type="AlphaFoldDB" id="A0A6L6XJA4"/>
<reference evidence="1 2" key="1">
    <citation type="submission" date="2019-10" db="EMBL/GenBank/DDBJ databases">
        <title>Roseburia spp. ameliorate alcoholic fatty liver via restoration of gut barrier function.</title>
        <authorList>
            <person name="Seo B."/>
            <person name="Ko G."/>
        </authorList>
    </citation>
    <scope>NUCLEOTIDE SEQUENCE [LARGE SCALE GENOMIC DNA]</scope>
    <source>
        <strain evidence="1 2">SNUG30017</strain>
    </source>
</reference>
<sequence>MDRRKCGCMKTYQTNAVCPKCGKQLLTTDIPAYAFVCPDCDENFYGIEIMDYFGDEFEISAECTKDVFSENLDKLKNLLPDHLMNFIGYDEEVHMVDFGFSRILSSNEVLPFVNALESILNPKMVNKKTDLVQRKE</sequence>
<evidence type="ECO:0000313" key="1">
    <source>
        <dbReference type="EMBL" id="MVQ47301.1"/>
    </source>
</evidence>
<dbReference type="RefSeq" id="WP_147350159.1">
    <property type="nucleotide sequence ID" value="NZ_QSFP01000013.1"/>
</dbReference>
<dbReference type="Proteomes" id="UP000479531">
    <property type="component" value="Unassembled WGS sequence"/>
</dbReference>
<dbReference type="EMBL" id="WGGT01000029">
    <property type="protein sequence ID" value="MVQ47301.1"/>
    <property type="molecule type" value="Genomic_DNA"/>
</dbReference>
<protein>
    <recommendedName>
        <fullName evidence="3">TFIIB-type zinc ribbon-containing protein</fullName>
    </recommendedName>
</protein>
<evidence type="ECO:0000313" key="2">
    <source>
        <dbReference type="Proteomes" id="UP000479531"/>
    </source>
</evidence>
<accession>A0A6L6XJA4</accession>
<organism evidence="1 2">
    <name type="scientific">Roseburia intestinalis</name>
    <dbReference type="NCBI Taxonomy" id="166486"/>
    <lineage>
        <taxon>Bacteria</taxon>
        <taxon>Bacillati</taxon>
        <taxon>Bacillota</taxon>
        <taxon>Clostridia</taxon>
        <taxon>Lachnospirales</taxon>
        <taxon>Lachnospiraceae</taxon>
        <taxon>Roseburia</taxon>
    </lineage>
</organism>
<gene>
    <name evidence="1" type="ORF">GCK47_16815</name>
</gene>
<comment type="caution">
    <text evidence="1">The sequence shown here is derived from an EMBL/GenBank/DDBJ whole genome shotgun (WGS) entry which is preliminary data.</text>
</comment>
<proteinExistence type="predicted"/>